<proteinExistence type="predicted"/>
<evidence type="ECO:0008006" key="2">
    <source>
        <dbReference type="Google" id="ProtNLM"/>
    </source>
</evidence>
<gene>
    <name evidence="1" type="ORF">METZ01_LOCUS403016</name>
</gene>
<dbReference type="Gene3D" id="3.40.50.720">
    <property type="entry name" value="NAD(P)-binding Rossmann-like Domain"/>
    <property type="match status" value="1"/>
</dbReference>
<sequence length="31" mass="3490">MKVALFGGTGFVGTYIVRELIRKELIPRLLV</sequence>
<evidence type="ECO:0000313" key="1">
    <source>
        <dbReference type="EMBL" id="SVD50162.1"/>
    </source>
</evidence>
<dbReference type="AlphaFoldDB" id="A0A382VUH7"/>
<organism evidence="1">
    <name type="scientific">marine metagenome</name>
    <dbReference type="NCBI Taxonomy" id="408172"/>
    <lineage>
        <taxon>unclassified sequences</taxon>
        <taxon>metagenomes</taxon>
        <taxon>ecological metagenomes</taxon>
    </lineage>
</organism>
<feature type="non-terminal residue" evidence="1">
    <location>
        <position position="31"/>
    </location>
</feature>
<reference evidence="1" key="1">
    <citation type="submission" date="2018-05" db="EMBL/GenBank/DDBJ databases">
        <authorList>
            <person name="Lanie J.A."/>
            <person name="Ng W.-L."/>
            <person name="Kazmierczak K.M."/>
            <person name="Andrzejewski T.M."/>
            <person name="Davidsen T.M."/>
            <person name="Wayne K.J."/>
            <person name="Tettelin H."/>
            <person name="Glass J.I."/>
            <person name="Rusch D."/>
            <person name="Podicherti R."/>
            <person name="Tsui H.-C.T."/>
            <person name="Winkler M.E."/>
        </authorList>
    </citation>
    <scope>NUCLEOTIDE SEQUENCE</scope>
</reference>
<dbReference type="SUPFAM" id="SSF51735">
    <property type="entry name" value="NAD(P)-binding Rossmann-fold domains"/>
    <property type="match status" value="1"/>
</dbReference>
<name>A0A382VUH7_9ZZZZ</name>
<dbReference type="InterPro" id="IPR036291">
    <property type="entry name" value="NAD(P)-bd_dom_sf"/>
</dbReference>
<dbReference type="EMBL" id="UINC01154722">
    <property type="protein sequence ID" value="SVD50162.1"/>
    <property type="molecule type" value="Genomic_DNA"/>
</dbReference>
<accession>A0A382VUH7</accession>
<feature type="non-terminal residue" evidence="1">
    <location>
        <position position="1"/>
    </location>
</feature>
<protein>
    <recommendedName>
        <fullName evidence="2">NAD-dependent epimerase/dehydratase domain-containing protein</fullName>
    </recommendedName>
</protein>